<accession>A0A835CCA7</accession>
<dbReference type="InterPro" id="IPR006460">
    <property type="entry name" value="MIZ1-like_pln"/>
</dbReference>
<gene>
    <name evidence="2" type="ORF">G2W53_009311</name>
</gene>
<proteinExistence type="predicted"/>
<dbReference type="NCBIfam" id="TIGR01570">
    <property type="entry name" value="A_thal_3588"/>
    <property type="match status" value="1"/>
</dbReference>
<dbReference type="EMBL" id="JAAIUW010000004">
    <property type="protein sequence ID" value="KAF7834452.1"/>
    <property type="molecule type" value="Genomic_DNA"/>
</dbReference>
<comment type="caution">
    <text evidence="2">The sequence shown here is derived from an EMBL/GenBank/DDBJ whole genome shotgun (WGS) entry which is preliminary data.</text>
</comment>
<evidence type="ECO:0000313" key="2">
    <source>
        <dbReference type="EMBL" id="KAF7834452.1"/>
    </source>
</evidence>
<evidence type="ECO:0000256" key="1">
    <source>
        <dbReference type="SAM" id="MobiDB-lite"/>
    </source>
</evidence>
<sequence length="242" mass="27009">MAATTSTMTTVECHKQVRSWRLLRSLIQLLIPTCSCTFLQHNHPNIPPPRLPPLTSTITIFGHRTRGKVKFGIQYSSNNPQSPFLLLELPLTTSLLAKEMRGGSLRMALETAASPANNNSILSTPLWSVHCNGRKMGYAVKRAPSREDLRALDAMRSVVVGAGVVKEKDVNNGEDRGDEEGDEDDDEGEEEEEEEDDDDDDVMYLRAKFRRVRGSSNSESFHLIDPEGSIGQELSIFFFRST</sequence>
<dbReference type="PANTHER" id="PTHR31276">
    <property type="match status" value="1"/>
</dbReference>
<dbReference type="GO" id="GO:0010274">
    <property type="term" value="P:hydrotropism"/>
    <property type="evidence" value="ECO:0007669"/>
    <property type="project" value="InterPro"/>
</dbReference>
<organism evidence="2 3">
    <name type="scientific">Senna tora</name>
    <dbReference type="NCBI Taxonomy" id="362788"/>
    <lineage>
        <taxon>Eukaryota</taxon>
        <taxon>Viridiplantae</taxon>
        <taxon>Streptophyta</taxon>
        <taxon>Embryophyta</taxon>
        <taxon>Tracheophyta</taxon>
        <taxon>Spermatophyta</taxon>
        <taxon>Magnoliopsida</taxon>
        <taxon>eudicotyledons</taxon>
        <taxon>Gunneridae</taxon>
        <taxon>Pentapetalae</taxon>
        <taxon>rosids</taxon>
        <taxon>fabids</taxon>
        <taxon>Fabales</taxon>
        <taxon>Fabaceae</taxon>
        <taxon>Caesalpinioideae</taxon>
        <taxon>Cassia clade</taxon>
        <taxon>Senna</taxon>
    </lineage>
</organism>
<dbReference type="PANTHER" id="PTHR31276:SF10">
    <property type="entry name" value="PROTEIN MIZU-KUSSEI 1-LIKE"/>
    <property type="match status" value="1"/>
</dbReference>
<dbReference type="Pfam" id="PF04759">
    <property type="entry name" value="DUF617"/>
    <property type="match status" value="1"/>
</dbReference>
<protein>
    <submittedName>
        <fullName evidence="2">Protein MIZU-KUSSEI 1-like</fullName>
    </submittedName>
</protein>
<feature type="compositionally biased region" description="Acidic residues" evidence="1">
    <location>
        <begin position="176"/>
        <end position="202"/>
    </location>
</feature>
<reference evidence="2" key="1">
    <citation type="submission" date="2020-09" db="EMBL/GenBank/DDBJ databases">
        <title>Genome-Enabled Discovery of Anthraquinone Biosynthesis in Senna tora.</title>
        <authorList>
            <person name="Kang S.-H."/>
            <person name="Pandey R.P."/>
            <person name="Lee C.-M."/>
            <person name="Sim J.-S."/>
            <person name="Jeong J.-T."/>
            <person name="Choi B.-S."/>
            <person name="Jung M."/>
            <person name="Ginzburg D."/>
            <person name="Zhao K."/>
            <person name="Won S.Y."/>
            <person name="Oh T.-J."/>
            <person name="Yu Y."/>
            <person name="Kim N.-H."/>
            <person name="Lee O.R."/>
            <person name="Lee T.-H."/>
            <person name="Bashyal P."/>
            <person name="Kim T.-S."/>
            <person name="Lee W.-H."/>
            <person name="Kawkins C."/>
            <person name="Kim C.-K."/>
            <person name="Kim J.S."/>
            <person name="Ahn B.O."/>
            <person name="Rhee S.Y."/>
            <person name="Sohng J.K."/>
        </authorList>
    </citation>
    <scope>NUCLEOTIDE SEQUENCE</scope>
    <source>
        <tissue evidence="2">Leaf</tissue>
    </source>
</reference>
<name>A0A835CCA7_9FABA</name>
<keyword evidence="3" id="KW-1185">Reference proteome</keyword>
<feature type="compositionally biased region" description="Basic and acidic residues" evidence="1">
    <location>
        <begin position="165"/>
        <end position="175"/>
    </location>
</feature>
<evidence type="ECO:0000313" key="3">
    <source>
        <dbReference type="Proteomes" id="UP000634136"/>
    </source>
</evidence>
<feature type="region of interest" description="Disordered" evidence="1">
    <location>
        <begin position="165"/>
        <end position="203"/>
    </location>
</feature>
<dbReference type="Proteomes" id="UP000634136">
    <property type="component" value="Unassembled WGS sequence"/>
</dbReference>
<dbReference type="AlphaFoldDB" id="A0A835CCA7"/>
<dbReference type="OrthoDB" id="1897868at2759"/>